<dbReference type="OrthoDB" id="1776839at2759"/>
<keyword evidence="1" id="KW-0929">Antimicrobial</keyword>
<dbReference type="InterPro" id="IPR036574">
    <property type="entry name" value="Scorpion_toxin-like_sf"/>
</dbReference>
<dbReference type="Pfam" id="PF00304">
    <property type="entry name" value="Gamma-thionin"/>
    <property type="match status" value="1"/>
</dbReference>
<accession>A0A5D3BCI9</accession>
<proteinExistence type="predicted"/>
<dbReference type="AlphaFoldDB" id="A0A5D3BCI9"/>
<name>A0A5D3BCI9_CUCMM</name>
<evidence type="ECO:0000313" key="7">
    <source>
        <dbReference type="Proteomes" id="UP000321393"/>
    </source>
</evidence>
<evidence type="ECO:0000259" key="4">
    <source>
        <dbReference type="Pfam" id="PF00304"/>
    </source>
</evidence>
<protein>
    <submittedName>
        <fullName evidence="6">Defensin-like protein 3</fullName>
    </submittedName>
</protein>
<dbReference type="GO" id="GO:0006952">
    <property type="term" value="P:defense response"/>
    <property type="evidence" value="ECO:0007669"/>
    <property type="project" value="InterPro"/>
</dbReference>
<evidence type="ECO:0000256" key="1">
    <source>
        <dbReference type="ARBA" id="ARBA00022529"/>
    </source>
</evidence>
<reference evidence="7 8" key="1">
    <citation type="submission" date="2019-08" db="EMBL/GenBank/DDBJ databases">
        <title>Draft genome sequences of two oriental melons (Cucumis melo L. var makuwa).</title>
        <authorList>
            <person name="Kwon S.-Y."/>
        </authorList>
    </citation>
    <scope>NUCLEOTIDE SEQUENCE [LARGE SCALE GENOMIC DNA]</scope>
    <source>
        <strain evidence="8">cv. Chang Bougi</strain>
        <strain evidence="7">cv. SW 3</strain>
        <tissue evidence="6">Leaf</tissue>
    </source>
</reference>
<comment type="caution">
    <text evidence="6">The sequence shown here is derived from an EMBL/GenBank/DDBJ whole genome shotgun (WGS) entry which is preliminary data.</text>
</comment>
<dbReference type="EMBL" id="SSTD01019265">
    <property type="protein sequence ID" value="TYJ96759.1"/>
    <property type="molecule type" value="Genomic_DNA"/>
</dbReference>
<dbReference type="Proteomes" id="UP000321947">
    <property type="component" value="Unassembled WGS sequence"/>
</dbReference>
<dbReference type="InterPro" id="IPR008176">
    <property type="entry name" value="Defensin_plant"/>
</dbReference>
<dbReference type="Proteomes" id="UP000321393">
    <property type="component" value="Unassembled WGS sequence"/>
</dbReference>
<feature type="chain" id="PRO_5042722926" evidence="3">
    <location>
        <begin position="30"/>
        <end position="74"/>
    </location>
</feature>
<evidence type="ECO:0000256" key="3">
    <source>
        <dbReference type="SAM" id="SignalP"/>
    </source>
</evidence>
<dbReference type="PROSITE" id="PS00940">
    <property type="entry name" value="GAMMA_THIONIN"/>
    <property type="match status" value="1"/>
</dbReference>
<evidence type="ECO:0000256" key="2">
    <source>
        <dbReference type="ARBA" id="ARBA00022577"/>
    </source>
</evidence>
<evidence type="ECO:0000313" key="8">
    <source>
        <dbReference type="Proteomes" id="UP000321947"/>
    </source>
</evidence>
<organism evidence="6 8">
    <name type="scientific">Cucumis melo var. makuwa</name>
    <name type="common">Oriental melon</name>
    <dbReference type="NCBI Taxonomy" id="1194695"/>
    <lineage>
        <taxon>Eukaryota</taxon>
        <taxon>Viridiplantae</taxon>
        <taxon>Streptophyta</taxon>
        <taxon>Embryophyta</taxon>
        <taxon>Tracheophyta</taxon>
        <taxon>Spermatophyta</taxon>
        <taxon>Magnoliopsida</taxon>
        <taxon>eudicotyledons</taxon>
        <taxon>Gunneridae</taxon>
        <taxon>Pentapetalae</taxon>
        <taxon>rosids</taxon>
        <taxon>fabids</taxon>
        <taxon>Cucurbitales</taxon>
        <taxon>Cucurbitaceae</taxon>
        <taxon>Benincaseae</taxon>
        <taxon>Cucumis</taxon>
    </lineage>
</organism>
<feature type="domain" description="Knottins-like" evidence="4">
    <location>
        <begin position="30"/>
        <end position="74"/>
    </location>
</feature>
<dbReference type="Gene3D" id="3.30.30.10">
    <property type="entry name" value="Knottin, scorpion toxin-like"/>
    <property type="match status" value="1"/>
</dbReference>
<sequence>MAGRWKKLTFVAFVFLSIASGWMMEETEGKICFKQSPSFKGKCTSNDECVKACDIDMWYNGVCSNGLCICTVIC</sequence>
<dbReference type="InterPro" id="IPR003614">
    <property type="entry name" value="Knottins"/>
</dbReference>
<gene>
    <name evidence="6" type="ORF">E5676_scaffold986G00530</name>
    <name evidence="5" type="ORF">E6C27_scaffold357G00110</name>
</gene>
<feature type="signal peptide" evidence="3">
    <location>
        <begin position="1"/>
        <end position="29"/>
    </location>
</feature>
<keyword evidence="3" id="KW-0732">Signal</keyword>
<dbReference type="SUPFAM" id="SSF57095">
    <property type="entry name" value="Scorpion toxin-like"/>
    <property type="match status" value="1"/>
</dbReference>
<evidence type="ECO:0000313" key="6">
    <source>
        <dbReference type="EMBL" id="TYJ96759.1"/>
    </source>
</evidence>
<evidence type="ECO:0000313" key="5">
    <source>
        <dbReference type="EMBL" id="KAA0062794.1"/>
    </source>
</evidence>
<dbReference type="EMBL" id="SSTE01004154">
    <property type="protein sequence ID" value="KAA0062794.1"/>
    <property type="molecule type" value="Genomic_DNA"/>
</dbReference>
<keyword evidence="2" id="KW-0295">Fungicide</keyword>